<organism evidence="2 4">
    <name type="scientific">Capnocytophaga haemolytica</name>
    <dbReference type="NCBI Taxonomy" id="45243"/>
    <lineage>
        <taxon>Bacteria</taxon>
        <taxon>Pseudomonadati</taxon>
        <taxon>Bacteroidota</taxon>
        <taxon>Flavobacteriia</taxon>
        <taxon>Flavobacteriales</taxon>
        <taxon>Flavobacteriaceae</taxon>
        <taxon>Capnocytophaga</taxon>
    </lineage>
</organism>
<protein>
    <submittedName>
        <fullName evidence="2">Uncharacterized protein</fullName>
    </submittedName>
</protein>
<dbReference type="AlphaFoldDB" id="A0AAX2GXA4"/>
<dbReference type="EMBL" id="CP014227">
    <property type="protein sequence ID" value="AMD84915.1"/>
    <property type="molecule type" value="Genomic_DNA"/>
</dbReference>
<evidence type="ECO:0000313" key="2">
    <source>
        <dbReference type="EMBL" id="SNV06451.1"/>
    </source>
</evidence>
<accession>A0AAX2GXA4</accession>
<reference evidence="1 3" key="1">
    <citation type="submission" date="2016-02" db="EMBL/GenBank/DDBJ databases">
        <authorList>
            <person name="Holder M.E."/>
            <person name="Ajami N.J."/>
            <person name="Petrosino J.F."/>
        </authorList>
    </citation>
    <scope>NUCLEOTIDE SEQUENCE [LARGE SCALE GENOMIC DNA]</scope>
    <source>
        <strain evidence="1 3">CCUG 32990</strain>
    </source>
</reference>
<proteinExistence type="predicted"/>
<keyword evidence="3" id="KW-1185">Reference proteome</keyword>
<evidence type="ECO:0000313" key="4">
    <source>
        <dbReference type="Proteomes" id="UP000215539"/>
    </source>
</evidence>
<gene>
    <name evidence="1" type="ORF">AXF12_04915</name>
    <name evidence="2" type="ORF">SAMEA44541418_00744</name>
</gene>
<name>A0AAX2GXA4_9FLAO</name>
<dbReference type="KEGG" id="chg:AXF12_04915"/>
<evidence type="ECO:0000313" key="3">
    <source>
        <dbReference type="Proteomes" id="UP000065822"/>
    </source>
</evidence>
<dbReference type="Proteomes" id="UP000065822">
    <property type="component" value="Chromosome"/>
</dbReference>
<reference evidence="2 4" key="2">
    <citation type="submission" date="2017-06" db="EMBL/GenBank/DDBJ databases">
        <authorList>
            <consortium name="Pathogen Informatics"/>
        </authorList>
    </citation>
    <scope>NUCLEOTIDE SEQUENCE [LARGE SCALE GENOMIC DNA]</scope>
    <source>
        <strain evidence="2 4">NCTC12947</strain>
    </source>
</reference>
<sequence>MRKFTELVRNEYRNEYTMKKAKDYTEPKVYDAGGDLSKRWYVYYSVRNPETDRLERQPPLGYV</sequence>
<evidence type="ECO:0000313" key="1">
    <source>
        <dbReference type="EMBL" id="AMD84915.1"/>
    </source>
</evidence>
<dbReference type="EMBL" id="LT906449">
    <property type="protein sequence ID" value="SNV06451.1"/>
    <property type="molecule type" value="Genomic_DNA"/>
</dbReference>
<dbReference type="Proteomes" id="UP000215539">
    <property type="component" value="Chromosome 1"/>
</dbReference>